<dbReference type="CDD" id="cd00067">
    <property type="entry name" value="GAL4"/>
    <property type="match status" value="1"/>
</dbReference>
<keyword evidence="4" id="KW-0539">Nucleus</keyword>
<keyword evidence="2" id="KW-0805">Transcription regulation</keyword>
<evidence type="ECO:0000256" key="3">
    <source>
        <dbReference type="ARBA" id="ARBA00023163"/>
    </source>
</evidence>
<dbReference type="InterPro" id="IPR001138">
    <property type="entry name" value="Zn2Cys6_DnaBD"/>
</dbReference>
<dbReference type="Pfam" id="PF00172">
    <property type="entry name" value="Zn_clus"/>
    <property type="match status" value="1"/>
</dbReference>
<feature type="region of interest" description="Disordered" evidence="5">
    <location>
        <begin position="1"/>
        <end position="38"/>
    </location>
</feature>
<dbReference type="PROSITE" id="PS00463">
    <property type="entry name" value="ZN2_CY6_FUNGAL_1"/>
    <property type="match status" value="1"/>
</dbReference>
<keyword evidence="8" id="KW-1185">Reference proteome</keyword>
<dbReference type="PROSITE" id="PS50048">
    <property type="entry name" value="ZN2_CY6_FUNGAL_2"/>
    <property type="match status" value="1"/>
</dbReference>
<sequence>MFTTFVGTPQSLTGSTKDVPPEGRAPSTSKQNPSQQKRHQVARACEWCRIQRIKCDNRVPCGNCHSKNRQCSNRASGEFRTLPHAYREIERLRHRIRDLESQLDDERNDSQATLPTPPVSIENASLGNHSSFRTPRRRQWDGVHISTAHSQQRTWYGPLSILYFISRMNTHLTSALQQPHSDKQIQPNTVAKLFWSLDCNSLGEDDGPQPRKDGHVMESGQCLTAVQEEYFLNLFWQSHHSSLPILNEVEFKEHCRSLWTTPGKSRKPSALVDIVIAMSMQYGMTIRTKAFAGTEVDADDPTIAGRWYYRRCQALLSRDLESPTISTVQCQILSVIYLCCASFQNMAHSTLALAVRTANMIGLHMDPPADMPTTERELRKRIWWSLYNLESKTCMKLGRPFSTSLSSIFCDLPADDHETARMAGSDFAPLDENVTWLTYNLQHTKLVLVVRSIHTALFEQCLEIHSDEKGGVIYEDPAAMKRCADSFSTSIQALRTWVQEVPDILKTDRKGDGVPFSTNLSALAVEQFAPLWLQRQRLLLELLYHNLSINLYRPFIIFSTTAQQNESASQQYATLAAEHGMALTNIMHQIITQTNILAGWHEAFQWQWNAAITLVGYLLASTELSSTAPVRQAIDRAVKVFEVFGRSFAAAASAAAIVRDLVEKTDFVKERARIRDAQARSTSSTVTNLTSDNISSMAHGGGDFLGPMGQDHMNGMFNGIDEVNMAAMQEVLAARPLDMSFLEDGSDGGGFDMSFLPFTSF</sequence>
<dbReference type="GO" id="GO:0006351">
    <property type="term" value="P:DNA-templated transcription"/>
    <property type="evidence" value="ECO:0007669"/>
    <property type="project" value="InterPro"/>
</dbReference>
<evidence type="ECO:0000256" key="2">
    <source>
        <dbReference type="ARBA" id="ARBA00023015"/>
    </source>
</evidence>
<dbReference type="InterPro" id="IPR036864">
    <property type="entry name" value="Zn2-C6_fun-type_DNA-bd_sf"/>
</dbReference>
<feature type="domain" description="Zn(2)-C6 fungal-type" evidence="6">
    <location>
        <begin position="44"/>
        <end position="73"/>
    </location>
</feature>
<dbReference type="OrthoDB" id="2283488at2759"/>
<dbReference type="AlphaFoldDB" id="A0A6A6S8T7"/>
<evidence type="ECO:0000256" key="5">
    <source>
        <dbReference type="SAM" id="MobiDB-lite"/>
    </source>
</evidence>
<dbReference type="GO" id="GO:0000981">
    <property type="term" value="F:DNA-binding transcription factor activity, RNA polymerase II-specific"/>
    <property type="evidence" value="ECO:0007669"/>
    <property type="project" value="InterPro"/>
</dbReference>
<dbReference type="InterPro" id="IPR051127">
    <property type="entry name" value="Fungal_SecMet_Regulators"/>
</dbReference>
<feature type="compositionally biased region" description="Polar residues" evidence="5">
    <location>
        <begin position="122"/>
        <end position="133"/>
    </location>
</feature>
<dbReference type="PANTHER" id="PTHR47424:SF12">
    <property type="entry name" value="TRANSCRIPTION FACTOR ASQA"/>
    <property type="match status" value="1"/>
</dbReference>
<name>A0A6A6S8T7_9PLEO</name>
<dbReference type="GO" id="GO:0000435">
    <property type="term" value="P:positive regulation of transcription from RNA polymerase II promoter by galactose"/>
    <property type="evidence" value="ECO:0007669"/>
    <property type="project" value="TreeGrafter"/>
</dbReference>
<feature type="region of interest" description="Disordered" evidence="5">
    <location>
        <begin position="100"/>
        <end position="134"/>
    </location>
</feature>
<organism evidence="7 8">
    <name type="scientific">Massarina eburnea CBS 473.64</name>
    <dbReference type="NCBI Taxonomy" id="1395130"/>
    <lineage>
        <taxon>Eukaryota</taxon>
        <taxon>Fungi</taxon>
        <taxon>Dikarya</taxon>
        <taxon>Ascomycota</taxon>
        <taxon>Pezizomycotina</taxon>
        <taxon>Dothideomycetes</taxon>
        <taxon>Pleosporomycetidae</taxon>
        <taxon>Pleosporales</taxon>
        <taxon>Massarineae</taxon>
        <taxon>Massarinaceae</taxon>
        <taxon>Massarina</taxon>
    </lineage>
</organism>
<proteinExistence type="predicted"/>
<dbReference type="GO" id="GO:0005634">
    <property type="term" value="C:nucleus"/>
    <property type="evidence" value="ECO:0007669"/>
    <property type="project" value="TreeGrafter"/>
</dbReference>
<reference evidence="7" key="1">
    <citation type="journal article" date="2020" name="Stud. Mycol.">
        <title>101 Dothideomycetes genomes: a test case for predicting lifestyles and emergence of pathogens.</title>
        <authorList>
            <person name="Haridas S."/>
            <person name="Albert R."/>
            <person name="Binder M."/>
            <person name="Bloem J."/>
            <person name="Labutti K."/>
            <person name="Salamov A."/>
            <person name="Andreopoulos B."/>
            <person name="Baker S."/>
            <person name="Barry K."/>
            <person name="Bills G."/>
            <person name="Bluhm B."/>
            <person name="Cannon C."/>
            <person name="Castanera R."/>
            <person name="Culley D."/>
            <person name="Daum C."/>
            <person name="Ezra D."/>
            <person name="Gonzalez J."/>
            <person name="Henrissat B."/>
            <person name="Kuo A."/>
            <person name="Liang C."/>
            <person name="Lipzen A."/>
            <person name="Lutzoni F."/>
            <person name="Magnuson J."/>
            <person name="Mondo S."/>
            <person name="Nolan M."/>
            <person name="Ohm R."/>
            <person name="Pangilinan J."/>
            <person name="Park H.-J."/>
            <person name="Ramirez L."/>
            <person name="Alfaro M."/>
            <person name="Sun H."/>
            <person name="Tritt A."/>
            <person name="Yoshinaga Y."/>
            <person name="Zwiers L.-H."/>
            <person name="Turgeon B."/>
            <person name="Goodwin S."/>
            <person name="Spatafora J."/>
            <person name="Crous P."/>
            <person name="Grigoriev I."/>
        </authorList>
    </citation>
    <scope>NUCLEOTIDE SEQUENCE</scope>
    <source>
        <strain evidence="7">CBS 473.64</strain>
    </source>
</reference>
<dbReference type="PANTHER" id="PTHR47424">
    <property type="entry name" value="REGULATORY PROTEIN GAL4"/>
    <property type="match status" value="1"/>
</dbReference>
<protein>
    <recommendedName>
        <fullName evidence="6">Zn(2)-C6 fungal-type domain-containing protein</fullName>
    </recommendedName>
</protein>
<dbReference type="Proteomes" id="UP000799753">
    <property type="component" value="Unassembled WGS sequence"/>
</dbReference>
<dbReference type="GO" id="GO:0000978">
    <property type="term" value="F:RNA polymerase II cis-regulatory region sequence-specific DNA binding"/>
    <property type="evidence" value="ECO:0007669"/>
    <property type="project" value="TreeGrafter"/>
</dbReference>
<dbReference type="GO" id="GO:0008270">
    <property type="term" value="F:zinc ion binding"/>
    <property type="evidence" value="ECO:0007669"/>
    <property type="project" value="InterPro"/>
</dbReference>
<evidence type="ECO:0000259" key="6">
    <source>
        <dbReference type="PROSITE" id="PS50048"/>
    </source>
</evidence>
<dbReference type="Pfam" id="PF04082">
    <property type="entry name" value="Fungal_trans"/>
    <property type="match status" value="1"/>
</dbReference>
<gene>
    <name evidence="7" type="ORF">P280DRAFT_392873</name>
</gene>
<dbReference type="InterPro" id="IPR007219">
    <property type="entry name" value="XnlR_reg_dom"/>
</dbReference>
<dbReference type="CDD" id="cd12148">
    <property type="entry name" value="fungal_TF_MHR"/>
    <property type="match status" value="1"/>
</dbReference>
<dbReference type="Gene3D" id="4.10.240.10">
    <property type="entry name" value="Zn(2)-C6 fungal-type DNA-binding domain"/>
    <property type="match status" value="1"/>
</dbReference>
<evidence type="ECO:0000313" key="7">
    <source>
        <dbReference type="EMBL" id="KAF2644125.1"/>
    </source>
</evidence>
<evidence type="ECO:0000256" key="4">
    <source>
        <dbReference type="ARBA" id="ARBA00023242"/>
    </source>
</evidence>
<feature type="compositionally biased region" description="Polar residues" evidence="5">
    <location>
        <begin position="1"/>
        <end position="16"/>
    </location>
</feature>
<accession>A0A6A6S8T7</accession>
<dbReference type="SMART" id="SM00906">
    <property type="entry name" value="Fungal_trans"/>
    <property type="match status" value="1"/>
</dbReference>
<keyword evidence="1" id="KW-0479">Metal-binding</keyword>
<feature type="compositionally biased region" description="Basic and acidic residues" evidence="5">
    <location>
        <begin position="100"/>
        <end position="109"/>
    </location>
</feature>
<dbReference type="SUPFAM" id="SSF57701">
    <property type="entry name" value="Zn2/Cys6 DNA-binding domain"/>
    <property type="match status" value="1"/>
</dbReference>
<feature type="compositionally biased region" description="Polar residues" evidence="5">
    <location>
        <begin position="26"/>
        <end position="35"/>
    </location>
</feature>
<evidence type="ECO:0000256" key="1">
    <source>
        <dbReference type="ARBA" id="ARBA00022723"/>
    </source>
</evidence>
<keyword evidence="3" id="KW-0804">Transcription</keyword>
<evidence type="ECO:0000313" key="8">
    <source>
        <dbReference type="Proteomes" id="UP000799753"/>
    </source>
</evidence>
<dbReference type="EMBL" id="MU006779">
    <property type="protein sequence ID" value="KAF2644125.1"/>
    <property type="molecule type" value="Genomic_DNA"/>
</dbReference>